<reference evidence="1" key="1">
    <citation type="submission" date="2018-05" db="EMBL/GenBank/DDBJ databases">
        <authorList>
            <person name="Lanie J.A."/>
            <person name="Ng W.-L."/>
            <person name="Kazmierczak K.M."/>
            <person name="Andrzejewski T.M."/>
            <person name="Davidsen T.M."/>
            <person name="Wayne K.J."/>
            <person name="Tettelin H."/>
            <person name="Glass J.I."/>
            <person name="Rusch D."/>
            <person name="Podicherti R."/>
            <person name="Tsui H.-C.T."/>
            <person name="Winkler M.E."/>
        </authorList>
    </citation>
    <scope>NUCLEOTIDE SEQUENCE</scope>
</reference>
<dbReference type="AlphaFoldDB" id="A0A381SAX2"/>
<proteinExistence type="predicted"/>
<name>A0A381SAX2_9ZZZZ</name>
<accession>A0A381SAX2</accession>
<evidence type="ECO:0000313" key="1">
    <source>
        <dbReference type="EMBL" id="SVA01230.1"/>
    </source>
</evidence>
<gene>
    <name evidence="1" type="ORF">METZ01_LOCUS54084</name>
</gene>
<sequence>MTAVAWCFQCGIQYSPGVEDCVECGLALVDEAPVEAAEVGSSDEDQLAYELHEWAGESRRILDQVLTADGIAHAWQGATLVVRADDEEAVDRAVVEADETGGPALDPEAEKLAYEVGGWAADEQSAFSELLVRLGVPHEFDEVGDLVVQADDEEAVESALDAFQGGSDERPELEGLGANGLLSDLFVACDRLRRDARDLAGIDRLVELSPVLIGHRPPFGIDGQLWNALGGQTAELVDLLGRGDADPEEVSGLAAGLAGVLRQLT</sequence>
<organism evidence="1">
    <name type="scientific">marine metagenome</name>
    <dbReference type="NCBI Taxonomy" id="408172"/>
    <lineage>
        <taxon>unclassified sequences</taxon>
        <taxon>metagenomes</taxon>
        <taxon>ecological metagenomes</taxon>
    </lineage>
</organism>
<protein>
    <submittedName>
        <fullName evidence="1">Uncharacterized protein</fullName>
    </submittedName>
</protein>
<dbReference type="EMBL" id="UINC01002882">
    <property type="protein sequence ID" value="SVA01230.1"/>
    <property type="molecule type" value="Genomic_DNA"/>
</dbReference>